<organism evidence="1">
    <name type="scientific">Tanacetum cinerariifolium</name>
    <name type="common">Dalmatian daisy</name>
    <name type="synonym">Chrysanthemum cinerariifolium</name>
    <dbReference type="NCBI Taxonomy" id="118510"/>
    <lineage>
        <taxon>Eukaryota</taxon>
        <taxon>Viridiplantae</taxon>
        <taxon>Streptophyta</taxon>
        <taxon>Embryophyta</taxon>
        <taxon>Tracheophyta</taxon>
        <taxon>Spermatophyta</taxon>
        <taxon>Magnoliopsida</taxon>
        <taxon>eudicotyledons</taxon>
        <taxon>Gunneridae</taxon>
        <taxon>Pentapetalae</taxon>
        <taxon>asterids</taxon>
        <taxon>campanulids</taxon>
        <taxon>Asterales</taxon>
        <taxon>Asteraceae</taxon>
        <taxon>Asteroideae</taxon>
        <taxon>Anthemideae</taxon>
        <taxon>Anthemidinae</taxon>
        <taxon>Tanacetum</taxon>
    </lineage>
</organism>
<proteinExistence type="predicted"/>
<comment type="caution">
    <text evidence="1">The sequence shown here is derived from an EMBL/GenBank/DDBJ whole genome shotgun (WGS) entry which is preliminary data.</text>
</comment>
<name>A0A6L2NJJ2_TANCI</name>
<reference evidence="1" key="1">
    <citation type="journal article" date="2019" name="Sci. Rep.">
        <title>Draft genome of Tanacetum cinerariifolium, the natural source of mosquito coil.</title>
        <authorList>
            <person name="Yamashiro T."/>
            <person name="Shiraishi A."/>
            <person name="Satake H."/>
            <person name="Nakayama K."/>
        </authorList>
    </citation>
    <scope>NUCLEOTIDE SEQUENCE</scope>
</reference>
<protein>
    <submittedName>
        <fullName evidence="1">Uncharacterized protein</fullName>
    </submittedName>
</protein>
<feature type="non-terminal residue" evidence="1">
    <location>
        <position position="1"/>
    </location>
</feature>
<evidence type="ECO:0000313" key="1">
    <source>
        <dbReference type="EMBL" id="GEU85292.1"/>
    </source>
</evidence>
<accession>A0A6L2NJJ2</accession>
<sequence>CVFDFPEDELEPHPAYDFFAPGPLPGYAGNPNNNNGWLKADDYLLGELEAMVDEPMAVPAIEEVDEPVAEVEEEQMATPVMDMKKDLAALFSKDDDFEDDDISDDDSEGVEEGEVWEVNEEWLMAPIKPSLVPALQLPSIYKVGVIEDLSNRLGNLEYGHGQRVKKVIHVSDAEVSAGVSIGEIGPRAFALEGQVQATLQQRDAQIQQLQTMVSETSSRESTLMLCILGLGRRLAELERRPPGPQ</sequence>
<gene>
    <name evidence="1" type="ORF">Tci_057270</name>
</gene>
<dbReference type="AlphaFoldDB" id="A0A6L2NJJ2"/>
<dbReference type="EMBL" id="BKCJ010009078">
    <property type="protein sequence ID" value="GEU85292.1"/>
    <property type="molecule type" value="Genomic_DNA"/>
</dbReference>